<evidence type="ECO:0000256" key="4">
    <source>
        <dbReference type="ARBA" id="ARBA00022598"/>
    </source>
</evidence>
<dbReference type="PANTHER" id="PTHR45997:SF1">
    <property type="entry name" value="DNA LIGASE 4"/>
    <property type="match status" value="1"/>
</dbReference>
<dbReference type="SUPFAM" id="SSF56091">
    <property type="entry name" value="DNA ligase/mRNA capping enzyme, catalytic domain"/>
    <property type="match status" value="1"/>
</dbReference>
<dbReference type="InterPro" id="IPR044125">
    <property type="entry name" value="Adenylation_DNA_ligase_IV"/>
</dbReference>
<dbReference type="PROSITE" id="PS50160">
    <property type="entry name" value="DNA_LIGASE_A3"/>
    <property type="match status" value="1"/>
</dbReference>
<evidence type="ECO:0000256" key="13">
    <source>
        <dbReference type="ARBA" id="ARBA00023242"/>
    </source>
</evidence>
<keyword evidence="5" id="KW-0479">Metal-binding</keyword>
<evidence type="ECO:0000313" key="18">
    <source>
        <dbReference type="EMBL" id="CAD5215280.1"/>
    </source>
</evidence>
<dbReference type="Proteomes" id="UP000614601">
    <property type="component" value="Unassembled WGS sequence"/>
</dbReference>
<keyword evidence="10" id="KW-0460">Magnesium</keyword>
<dbReference type="EMBL" id="CAJFCW020000003">
    <property type="protein sequence ID" value="CAG9103800.1"/>
    <property type="molecule type" value="Genomic_DNA"/>
</dbReference>
<dbReference type="Pfam" id="PF04675">
    <property type="entry name" value="DNA_ligase_A_N"/>
    <property type="match status" value="1"/>
</dbReference>
<dbReference type="EMBL" id="CAJFDH010000003">
    <property type="protein sequence ID" value="CAD5215280.1"/>
    <property type="molecule type" value="Genomic_DNA"/>
</dbReference>
<dbReference type="AlphaFoldDB" id="A0A811KG47"/>
<dbReference type="Gene3D" id="1.10.3260.10">
    <property type="entry name" value="DNA ligase, ATP-dependent, N-terminal domain"/>
    <property type="match status" value="1"/>
</dbReference>
<evidence type="ECO:0000313" key="19">
    <source>
        <dbReference type="Proteomes" id="UP000614601"/>
    </source>
</evidence>
<keyword evidence="7" id="KW-0547">Nucleotide-binding</keyword>
<evidence type="ECO:0000256" key="2">
    <source>
        <dbReference type="ARBA" id="ARBA00004123"/>
    </source>
</evidence>
<keyword evidence="12" id="KW-0234">DNA repair</keyword>
<proteinExistence type="inferred from homology"/>
<dbReference type="PROSITE" id="PS50172">
    <property type="entry name" value="BRCT"/>
    <property type="match status" value="2"/>
</dbReference>
<comment type="subcellular location">
    <subcellularLocation>
        <location evidence="2">Nucleus</location>
    </subcellularLocation>
</comment>
<organism evidence="18 19">
    <name type="scientific">Bursaphelenchus okinawaensis</name>
    <dbReference type="NCBI Taxonomy" id="465554"/>
    <lineage>
        <taxon>Eukaryota</taxon>
        <taxon>Metazoa</taxon>
        <taxon>Ecdysozoa</taxon>
        <taxon>Nematoda</taxon>
        <taxon>Chromadorea</taxon>
        <taxon>Rhabditida</taxon>
        <taxon>Tylenchina</taxon>
        <taxon>Tylenchomorpha</taxon>
        <taxon>Aphelenchoidea</taxon>
        <taxon>Aphelenchoididae</taxon>
        <taxon>Bursaphelenchus</taxon>
    </lineage>
</organism>
<evidence type="ECO:0000256" key="14">
    <source>
        <dbReference type="ARBA" id="ARBA00030676"/>
    </source>
</evidence>
<evidence type="ECO:0000256" key="15">
    <source>
        <dbReference type="ARBA" id="ARBA00031942"/>
    </source>
</evidence>
<accession>A0A811KG47</accession>
<dbReference type="Proteomes" id="UP000783686">
    <property type="component" value="Unassembled WGS sequence"/>
</dbReference>
<keyword evidence="8" id="KW-0227">DNA damage</keyword>
<evidence type="ECO:0000256" key="10">
    <source>
        <dbReference type="ARBA" id="ARBA00022842"/>
    </source>
</evidence>
<dbReference type="SMART" id="SM00292">
    <property type="entry name" value="BRCT"/>
    <property type="match status" value="2"/>
</dbReference>
<dbReference type="GO" id="GO:0003910">
    <property type="term" value="F:DNA ligase (ATP) activity"/>
    <property type="evidence" value="ECO:0007669"/>
    <property type="project" value="InterPro"/>
</dbReference>
<dbReference type="InterPro" id="IPR012310">
    <property type="entry name" value="DNA_ligase_ATP-dep_cent"/>
</dbReference>
<dbReference type="InterPro" id="IPR012340">
    <property type="entry name" value="NA-bd_OB-fold"/>
</dbReference>
<evidence type="ECO:0000259" key="17">
    <source>
        <dbReference type="PROSITE" id="PS50172"/>
    </source>
</evidence>
<keyword evidence="9" id="KW-0067">ATP-binding</keyword>
<dbReference type="PANTHER" id="PTHR45997">
    <property type="entry name" value="DNA LIGASE 4"/>
    <property type="match status" value="1"/>
</dbReference>
<dbReference type="Gene3D" id="3.30.470.30">
    <property type="entry name" value="DNA ligase/mRNA capping enzyme"/>
    <property type="match status" value="1"/>
</dbReference>
<comment type="similarity">
    <text evidence="3">Belongs to the ATP-dependent DNA ligase family.</text>
</comment>
<dbReference type="Pfam" id="PF04679">
    <property type="entry name" value="DNA_ligase_A_C"/>
    <property type="match status" value="1"/>
</dbReference>
<dbReference type="GO" id="GO:0005524">
    <property type="term" value="F:ATP binding"/>
    <property type="evidence" value="ECO:0007669"/>
    <property type="project" value="UniProtKB-KW"/>
</dbReference>
<evidence type="ECO:0000256" key="3">
    <source>
        <dbReference type="ARBA" id="ARBA00007572"/>
    </source>
</evidence>
<keyword evidence="13" id="KW-0539">Nucleus</keyword>
<evidence type="ECO:0000256" key="12">
    <source>
        <dbReference type="ARBA" id="ARBA00023204"/>
    </source>
</evidence>
<evidence type="ECO:0000256" key="9">
    <source>
        <dbReference type="ARBA" id="ARBA00022840"/>
    </source>
</evidence>
<dbReference type="InterPro" id="IPR036599">
    <property type="entry name" value="DNA_ligase_N_sf"/>
</dbReference>
<keyword evidence="11" id="KW-0233">DNA recombination</keyword>
<dbReference type="Gene3D" id="3.40.50.10190">
    <property type="entry name" value="BRCT domain"/>
    <property type="match status" value="2"/>
</dbReference>
<dbReference type="SUPFAM" id="SSF52113">
    <property type="entry name" value="BRCT domain"/>
    <property type="match status" value="2"/>
</dbReference>
<feature type="domain" description="BRCT" evidence="17">
    <location>
        <begin position="609"/>
        <end position="700"/>
    </location>
</feature>
<dbReference type="GO" id="GO:0006297">
    <property type="term" value="P:nucleotide-excision repair, DNA gap filling"/>
    <property type="evidence" value="ECO:0007669"/>
    <property type="project" value="TreeGrafter"/>
</dbReference>
<evidence type="ECO:0000256" key="11">
    <source>
        <dbReference type="ARBA" id="ARBA00023172"/>
    </source>
</evidence>
<dbReference type="GO" id="GO:0046872">
    <property type="term" value="F:metal ion binding"/>
    <property type="evidence" value="ECO:0007669"/>
    <property type="project" value="UniProtKB-KW"/>
</dbReference>
<dbReference type="CDD" id="cd07903">
    <property type="entry name" value="Adenylation_DNA_ligase_IV"/>
    <property type="match status" value="1"/>
</dbReference>
<name>A0A811KG47_9BILA</name>
<reference evidence="18" key="1">
    <citation type="submission" date="2020-09" db="EMBL/GenBank/DDBJ databases">
        <authorList>
            <person name="Kikuchi T."/>
        </authorList>
    </citation>
    <scope>NUCLEOTIDE SEQUENCE</scope>
    <source>
        <strain evidence="18">SH1</strain>
    </source>
</reference>
<evidence type="ECO:0000256" key="6">
    <source>
        <dbReference type="ARBA" id="ARBA00022737"/>
    </source>
</evidence>
<dbReference type="GO" id="GO:0005958">
    <property type="term" value="C:DNA-dependent protein kinase-DNA ligase 4 complex"/>
    <property type="evidence" value="ECO:0007669"/>
    <property type="project" value="TreeGrafter"/>
</dbReference>
<evidence type="ECO:0000256" key="1">
    <source>
        <dbReference type="ARBA" id="ARBA00001946"/>
    </source>
</evidence>
<feature type="domain" description="BRCT" evidence="17">
    <location>
        <begin position="816"/>
        <end position="899"/>
    </location>
</feature>
<evidence type="ECO:0000256" key="7">
    <source>
        <dbReference type="ARBA" id="ARBA00022741"/>
    </source>
</evidence>
<keyword evidence="4" id="KW-0436">Ligase</keyword>
<gene>
    <name evidence="18" type="ORF">BOKJ2_LOCUS6014</name>
</gene>
<dbReference type="Pfam" id="PF01068">
    <property type="entry name" value="DNA_ligase_A_M"/>
    <property type="match status" value="1"/>
</dbReference>
<dbReference type="GO" id="GO:0006310">
    <property type="term" value="P:DNA recombination"/>
    <property type="evidence" value="ECO:0007669"/>
    <property type="project" value="UniProtKB-KW"/>
</dbReference>
<dbReference type="InterPro" id="IPR012309">
    <property type="entry name" value="DNA_ligase_ATP-dep_C"/>
</dbReference>
<keyword evidence="6" id="KW-0677">Repeat</keyword>
<comment type="caution">
    <text evidence="18">The sequence shown here is derived from an EMBL/GenBank/DDBJ whole genome shotgun (WGS) entry which is preliminary data.</text>
</comment>
<dbReference type="SUPFAM" id="SSF50249">
    <property type="entry name" value="Nucleic acid-binding proteins"/>
    <property type="match status" value="1"/>
</dbReference>
<dbReference type="InterPro" id="IPR001357">
    <property type="entry name" value="BRCT_dom"/>
</dbReference>
<sequence>MSDSEDVFDGIDDNDDIKNNFTFQSFCFYLEKHKNLDLEAFSGLVHQYKQNSPSSIYNLIRLFLPAQDKRTFYLTSRSLKKVLNSVITTKITDYNPSAEVFADALYQEYHGQESSDTLAKVNKFLDVLESRRSQRGQIFQKIGKNMNKLQLTYLFHIILCDMAEFVTGKKNGTTIILSYVSVVAKQLLSAGFDLRSICDGLEVEGTNEKKLASCLILGKPIRPMLLSRLSSSNESLLKVIRHCGRPFYVETKFDGEHFIVHRIDSENYMYYSRKGNDYTENFGPDMNSGFSARIHKLFKDNVVDCVLDCEFVIWDVQKRAIVGKNRRTSEGRVLDVKYLDDNKSFQRCLVVFDVLMYNGKGLMHTYLEKRLEVLNKNIFKNEVQGTLLISQPKEITKVSDFFDFYKSHMEGGEEGVVVKGKQTWYKFGQRAIVNGWFKVKPDYGVRLTLDLACVGVRYEDVKHTKIKAFVIAASTGDGQLRVVGGVQSSLRKSEFEQLIQSLDLRASGTTTRPYWIPGVSQDKTIKYANVDNVQVVEVKASGLINGRLQFPVITSLRNDKFVDEINFYSDVMSYETDLRERKRRNSGDEFVLSKAKKKRIVPGTLNASTVESCYNDIKVYVVDDFRDSKRVTALKGALKNFGFFISENYTESVMFVVSMSQNSRKCQKLMQIGGLNIIKASWVDKCVNSSQVIAWNDDDYLMKATNSRYVLEESKGFVDEKIEVDDSIGVCNSGYNAGSPSFTEGITTEFEDVDYTEELDAAGELETRYEEIEQMLEGKAEDGEEGHGDLPETSLSTHDDILKMDEMTLHDYPGLDDGYVFQDLNFYMPFKDENVRNMIEDNGGNVLKNLNKSVTHITFTQKYDFKNDPLKLLPFLNVKMYQCVLTDVNWVQEAIQEKERYKVSLAIVELSA</sequence>
<dbReference type="GO" id="GO:0003677">
    <property type="term" value="F:DNA binding"/>
    <property type="evidence" value="ECO:0007669"/>
    <property type="project" value="InterPro"/>
</dbReference>
<feature type="domain" description="ATP-dependent DNA ligase family profile" evidence="16">
    <location>
        <begin position="340"/>
        <end position="475"/>
    </location>
</feature>
<dbReference type="GO" id="GO:0032807">
    <property type="term" value="C:DNA ligase IV complex"/>
    <property type="evidence" value="ECO:0007669"/>
    <property type="project" value="TreeGrafter"/>
</dbReference>
<dbReference type="GO" id="GO:0006303">
    <property type="term" value="P:double-strand break repair via nonhomologous end joining"/>
    <property type="evidence" value="ECO:0007669"/>
    <property type="project" value="TreeGrafter"/>
</dbReference>
<evidence type="ECO:0000259" key="16">
    <source>
        <dbReference type="PROSITE" id="PS50160"/>
    </source>
</evidence>
<dbReference type="Gene3D" id="2.40.50.140">
    <property type="entry name" value="Nucleic acid-binding proteins"/>
    <property type="match status" value="1"/>
</dbReference>
<evidence type="ECO:0000256" key="8">
    <source>
        <dbReference type="ARBA" id="ARBA00022763"/>
    </source>
</evidence>
<dbReference type="InterPro" id="IPR029710">
    <property type="entry name" value="LIG4"/>
</dbReference>
<protein>
    <recommendedName>
        <fullName evidence="15">DNA ligase IV</fullName>
    </recommendedName>
    <alternativeName>
        <fullName evidence="14">Polydeoxyribonucleotide synthase [ATP] 4</fullName>
    </alternativeName>
</protein>
<keyword evidence="19" id="KW-1185">Reference proteome</keyword>
<evidence type="ECO:0000256" key="5">
    <source>
        <dbReference type="ARBA" id="ARBA00022723"/>
    </source>
</evidence>
<comment type="cofactor">
    <cofactor evidence="1">
        <name>Mg(2+)</name>
        <dbReference type="ChEBI" id="CHEBI:18420"/>
    </cofactor>
</comment>
<dbReference type="OrthoDB" id="206088at2759"/>
<dbReference type="InterPro" id="IPR036420">
    <property type="entry name" value="BRCT_dom_sf"/>
</dbReference>
<dbReference type="InterPro" id="IPR012308">
    <property type="entry name" value="DNA_ligase_ATP-dep_N"/>
</dbReference>